<reference evidence="2" key="2">
    <citation type="submission" date="2018-10" db="UniProtKB">
        <authorList>
            <consortium name="EnsemblPlants"/>
        </authorList>
    </citation>
    <scope>IDENTIFICATION</scope>
</reference>
<dbReference type="AlphaFoldDB" id="A0A3B5YVR2"/>
<evidence type="ECO:0000256" key="1">
    <source>
        <dbReference type="SAM" id="MobiDB-lite"/>
    </source>
</evidence>
<dbReference type="EnsemblPlants" id="TraesCS1B02G178700.1">
    <property type="protein sequence ID" value="TraesCS1B02G178700.1"/>
    <property type="gene ID" value="TraesCS1B02G178700"/>
</dbReference>
<dbReference type="RefSeq" id="XP_044368345.1">
    <property type="nucleotide sequence ID" value="XM_044512410.1"/>
</dbReference>
<dbReference type="Gramene" id="TraesCAD_scaffold_056787_01G000100.1">
    <property type="protein sequence ID" value="TraesCAD_scaffold_056787_01G000100.1"/>
    <property type="gene ID" value="TraesCAD_scaffold_056787_01G000100"/>
</dbReference>
<proteinExistence type="predicted"/>
<dbReference type="Proteomes" id="UP000019116">
    <property type="component" value="Chromosome 1B"/>
</dbReference>
<reference evidence="2" key="1">
    <citation type="submission" date="2018-08" db="EMBL/GenBank/DDBJ databases">
        <authorList>
            <person name="Rossello M."/>
        </authorList>
    </citation>
    <scope>NUCLEOTIDE SEQUENCE [LARGE SCALE GENOMIC DNA]</scope>
    <source>
        <strain evidence="2">cv. Chinese Spring</strain>
    </source>
</reference>
<protein>
    <submittedName>
        <fullName evidence="2">Uncharacterized protein</fullName>
    </submittedName>
</protein>
<gene>
    <name evidence="2" type="primary">LOC123091019</name>
</gene>
<dbReference type="OrthoDB" id="687369at2759"/>
<organism evidence="2">
    <name type="scientific">Triticum aestivum</name>
    <name type="common">Wheat</name>
    <dbReference type="NCBI Taxonomy" id="4565"/>
    <lineage>
        <taxon>Eukaryota</taxon>
        <taxon>Viridiplantae</taxon>
        <taxon>Streptophyta</taxon>
        <taxon>Embryophyta</taxon>
        <taxon>Tracheophyta</taxon>
        <taxon>Spermatophyta</taxon>
        <taxon>Magnoliopsida</taxon>
        <taxon>Liliopsida</taxon>
        <taxon>Poales</taxon>
        <taxon>Poaceae</taxon>
        <taxon>BOP clade</taxon>
        <taxon>Pooideae</taxon>
        <taxon>Triticodae</taxon>
        <taxon>Triticeae</taxon>
        <taxon>Triticinae</taxon>
        <taxon>Triticum</taxon>
    </lineage>
</organism>
<evidence type="ECO:0000313" key="3">
    <source>
        <dbReference type="Proteomes" id="UP000019116"/>
    </source>
</evidence>
<dbReference type="Gramene" id="TraesCS1B03G0532100.1">
    <property type="protein sequence ID" value="TraesCS1B03G0532100.1.CDS"/>
    <property type="gene ID" value="TraesCS1B03G0532100"/>
</dbReference>
<dbReference type="GeneID" id="123091019"/>
<name>A0A3B5YVR2_WHEAT</name>
<dbReference type="OMA" id="CTQAISH"/>
<feature type="compositionally biased region" description="Low complexity" evidence="1">
    <location>
        <begin position="62"/>
        <end position="78"/>
    </location>
</feature>
<dbReference type="SMR" id="A0A3B5YVR2"/>
<evidence type="ECO:0000313" key="2">
    <source>
        <dbReference type="EnsemblPlants" id="TraesCS1B02G178700.1"/>
    </source>
</evidence>
<dbReference type="Gramene" id="TraesARI1B03G00282600.1">
    <property type="protein sequence ID" value="TraesARI1B03G00282600.1"/>
    <property type="gene ID" value="TraesARI1B03G00282600"/>
</dbReference>
<accession>A0A3B5YVR2</accession>
<feature type="region of interest" description="Disordered" evidence="1">
    <location>
        <begin position="62"/>
        <end position="118"/>
    </location>
</feature>
<keyword evidence="3" id="KW-1185">Reference proteome</keyword>
<sequence>MASAPGQWAWMAAVAAEELAKLEAAHPGRLGPLKDELRRLVSKPGWDDDDAFALACLDGGAPTGCSSPSSSSHPAAPADLMFTQESSTNKRKWCGGGGAAGLEQGKRRRKNAASGVKDRADMAIDRAKKCLKKIRAIKRSLLACVTD</sequence>
<dbReference type="Gramene" id="TraesCS1B02G178700.1">
    <property type="protein sequence ID" value="TraesCS1B02G178700.1"/>
    <property type="gene ID" value="TraesCS1B02G178700"/>
</dbReference>